<dbReference type="PROSITE" id="PS50199">
    <property type="entry name" value="ZF_RANBP2_2"/>
    <property type="match status" value="1"/>
</dbReference>
<dbReference type="Pfam" id="PF17780">
    <property type="entry name" value="OCRE"/>
    <property type="match status" value="1"/>
</dbReference>
<dbReference type="KEGG" id="beq:BEWA_010800"/>
<dbReference type="OrthoDB" id="439808at2759"/>
<dbReference type="Gene3D" id="4.10.1060.10">
    <property type="entry name" value="Zinc finger, RanBP2-type"/>
    <property type="match status" value="1"/>
</dbReference>
<evidence type="ECO:0000259" key="8">
    <source>
        <dbReference type="PROSITE" id="PS50199"/>
    </source>
</evidence>
<dbReference type="GO" id="GO:0005634">
    <property type="term" value="C:nucleus"/>
    <property type="evidence" value="ECO:0007669"/>
    <property type="project" value="UniProtKB-SubCell"/>
</dbReference>
<dbReference type="InterPro" id="IPR041591">
    <property type="entry name" value="OCRE"/>
</dbReference>
<evidence type="ECO:0000256" key="6">
    <source>
        <dbReference type="PROSITE-ProRule" id="PRU00322"/>
    </source>
</evidence>
<evidence type="ECO:0000313" key="10">
    <source>
        <dbReference type="Proteomes" id="UP000031512"/>
    </source>
</evidence>
<dbReference type="GeneID" id="15804687"/>
<dbReference type="CDD" id="cd16074">
    <property type="entry name" value="OCRE"/>
    <property type="match status" value="1"/>
</dbReference>
<sequence length="721" mass="82211">MSDYKRYKRDYYGRDHPSDSYKRYGSGRYNEERKYNSDNYRRVKDKYSHESDANMEDTSSPESSNRRYGTKEYERPSDHPHNSKYSKFKYNYYLQEGKTVDRSGYSRRRDHEKHISYDTDENPSSNENDKYSTIIVRTLDPDITEENVENAISDLAIRNGFSLPNLVNLKKLPNSTISGVYFGSDNSTHTPQILNEYSYTFGFEKIALVTFPSSSAATRFMESVKSRMLRICDKEYYVEFDTSISGYSKSVALANDSSVPDLNEIASLLQKRKLQSDWNCPSCRFLNFARRISCLSCGIPRPPDSVLESQNIATGIAAINQAQMLQSNISDISHWIVLKNVPGNSNPAELILRIIEIIPDSPQQLHKCIYVADPNSQTKRGFIFLNFLSSSPVEKYIANRGEKKSDLIKLGDSYHRMDTVRAREKHVAEELFKKIKFTSTRIYYEFDTLALGTTLISENYTKISNHKEHHSFKIKTTDIKTLEVVVNSSDAPSTTSNYFSTWVSDSIWVSTGKPDTASFVYDPSTDYFFDHKLSLYYDAASGYYMSLTGNYYIWDDQSSSLRIVNNEDITSPVPGPVEKNIGSTQKIGVPSNISGVIEAAMKVAQVSKENTQQISSVIEKKKDCIKTKRNILNFGETFTKGSVSDGECDMDLEDNSDEESSKIVHKISKDTNPKDDTIQEPKLKTLNICFVCIRTFDTDEDLHIHKRDSKYHQTLLSLTGA</sequence>
<keyword evidence="4" id="KW-0862">Zinc</keyword>
<organism evidence="9 10">
    <name type="scientific">Theileria equi strain WA</name>
    <dbReference type="NCBI Taxonomy" id="1537102"/>
    <lineage>
        <taxon>Eukaryota</taxon>
        <taxon>Sar</taxon>
        <taxon>Alveolata</taxon>
        <taxon>Apicomplexa</taxon>
        <taxon>Aconoidasida</taxon>
        <taxon>Piroplasmida</taxon>
        <taxon>Theileriidae</taxon>
        <taxon>Theileria</taxon>
    </lineage>
</organism>
<feature type="region of interest" description="Disordered" evidence="7">
    <location>
        <begin position="1"/>
        <end position="86"/>
    </location>
</feature>
<dbReference type="AlphaFoldDB" id="L0B2D9"/>
<feature type="compositionally biased region" description="Basic and acidic residues" evidence="7">
    <location>
        <begin position="69"/>
        <end position="81"/>
    </location>
</feature>
<evidence type="ECO:0000256" key="5">
    <source>
        <dbReference type="ARBA" id="ARBA00023242"/>
    </source>
</evidence>
<feature type="domain" description="RanBP2-type" evidence="8">
    <location>
        <begin position="274"/>
        <end position="303"/>
    </location>
</feature>
<dbReference type="InterPro" id="IPR001876">
    <property type="entry name" value="Znf_RanBP2"/>
</dbReference>
<evidence type="ECO:0000313" key="9">
    <source>
        <dbReference type="EMBL" id="AFZ81663.1"/>
    </source>
</evidence>
<evidence type="ECO:0000256" key="4">
    <source>
        <dbReference type="ARBA" id="ARBA00022833"/>
    </source>
</evidence>
<dbReference type="RefSeq" id="XP_004831329.1">
    <property type="nucleotide sequence ID" value="XM_004831272.1"/>
</dbReference>
<evidence type="ECO:0000256" key="1">
    <source>
        <dbReference type="ARBA" id="ARBA00004123"/>
    </source>
</evidence>
<dbReference type="STRING" id="1537102.L0B2D9"/>
<dbReference type="PROSITE" id="PS01358">
    <property type="entry name" value="ZF_RANBP2_1"/>
    <property type="match status" value="1"/>
</dbReference>
<evidence type="ECO:0000256" key="3">
    <source>
        <dbReference type="ARBA" id="ARBA00022771"/>
    </source>
</evidence>
<dbReference type="PANTHER" id="PTHR13948:SF3">
    <property type="entry name" value="FI21118P1"/>
    <property type="match status" value="1"/>
</dbReference>
<accession>L0B2D9</accession>
<comment type="subcellular location">
    <subcellularLocation>
        <location evidence="1">Nucleus</location>
    </subcellularLocation>
</comment>
<keyword evidence="3 6" id="KW-0863">Zinc-finger</keyword>
<gene>
    <name evidence="9" type="ORF">BEWA_010800</name>
</gene>
<keyword evidence="10" id="KW-1185">Reference proteome</keyword>
<dbReference type="VEuPathDB" id="PiroplasmaDB:BEWA_010800"/>
<keyword evidence="2" id="KW-0479">Metal-binding</keyword>
<evidence type="ECO:0000256" key="2">
    <source>
        <dbReference type="ARBA" id="ARBA00022723"/>
    </source>
</evidence>
<dbReference type="GO" id="GO:0000398">
    <property type="term" value="P:mRNA splicing, via spliceosome"/>
    <property type="evidence" value="ECO:0007669"/>
    <property type="project" value="TreeGrafter"/>
</dbReference>
<feature type="compositionally biased region" description="Basic and acidic residues" evidence="7">
    <location>
        <begin position="29"/>
        <end position="52"/>
    </location>
</feature>
<keyword evidence="5" id="KW-0539">Nucleus</keyword>
<feature type="compositionally biased region" description="Polar residues" evidence="7">
    <location>
        <begin position="56"/>
        <end position="67"/>
    </location>
</feature>
<protein>
    <recommendedName>
        <fullName evidence="8">RanBP2-type domain-containing protein</fullName>
    </recommendedName>
</protein>
<name>L0B2D9_THEEQ</name>
<dbReference type="InterPro" id="IPR036443">
    <property type="entry name" value="Znf_RanBP2_sf"/>
</dbReference>
<reference evidence="9 10" key="1">
    <citation type="journal article" date="2012" name="BMC Genomics">
        <title>Comparative genomic analysis and phylogenetic position of Theileria equi.</title>
        <authorList>
            <person name="Kappmeyer L.S."/>
            <person name="Thiagarajan M."/>
            <person name="Herndon D.R."/>
            <person name="Ramsay J.D."/>
            <person name="Caler E."/>
            <person name="Djikeng A."/>
            <person name="Gillespie J.J."/>
            <person name="Lau A.O."/>
            <person name="Roalson E.H."/>
            <person name="Silva J.C."/>
            <person name="Silva M.G."/>
            <person name="Suarez C.E."/>
            <person name="Ueti M.W."/>
            <person name="Nene V.M."/>
            <person name="Mealey R.H."/>
            <person name="Knowles D.P."/>
            <person name="Brayton K.A."/>
        </authorList>
    </citation>
    <scope>NUCLEOTIDE SEQUENCE [LARGE SCALE GENOMIC DNA]</scope>
    <source>
        <strain evidence="9 10">WA</strain>
    </source>
</reference>
<dbReference type="PANTHER" id="PTHR13948">
    <property type="entry name" value="RNA-BINDING PROTEIN"/>
    <property type="match status" value="1"/>
</dbReference>
<dbReference type="EMBL" id="CP001670">
    <property type="protein sequence ID" value="AFZ81663.1"/>
    <property type="molecule type" value="Genomic_DNA"/>
</dbReference>
<dbReference type="SUPFAM" id="SSF90209">
    <property type="entry name" value="Ran binding protein zinc finger-like"/>
    <property type="match status" value="1"/>
</dbReference>
<dbReference type="eggNOG" id="KOG0154">
    <property type="taxonomic scope" value="Eukaryota"/>
</dbReference>
<dbReference type="GO" id="GO:0003723">
    <property type="term" value="F:RNA binding"/>
    <property type="evidence" value="ECO:0007669"/>
    <property type="project" value="TreeGrafter"/>
</dbReference>
<evidence type="ECO:0000256" key="7">
    <source>
        <dbReference type="SAM" id="MobiDB-lite"/>
    </source>
</evidence>
<dbReference type="SMART" id="SM00547">
    <property type="entry name" value="ZnF_RBZ"/>
    <property type="match status" value="1"/>
</dbReference>
<dbReference type="Proteomes" id="UP000031512">
    <property type="component" value="Chromosome 3"/>
</dbReference>
<proteinExistence type="predicted"/>
<feature type="compositionally biased region" description="Basic and acidic residues" evidence="7">
    <location>
        <begin position="9"/>
        <end position="22"/>
    </location>
</feature>
<dbReference type="GO" id="GO:0008270">
    <property type="term" value="F:zinc ion binding"/>
    <property type="evidence" value="ECO:0007669"/>
    <property type="project" value="UniProtKB-KW"/>
</dbReference>